<dbReference type="EMBL" id="LAHD01000041">
    <property type="protein sequence ID" value="PHK03183.1"/>
    <property type="molecule type" value="Genomic_DNA"/>
</dbReference>
<evidence type="ECO:0000313" key="3">
    <source>
        <dbReference type="Proteomes" id="UP000222310"/>
    </source>
</evidence>
<dbReference type="Proteomes" id="UP000222310">
    <property type="component" value="Unassembled WGS sequence"/>
</dbReference>
<name>A0A9Q5ZBS2_NOSLI</name>
<sequence length="252" mass="28198">MIKKIAYIYLLTLTLLLGDRYLIHPVAGQNLPTKEPLEFKPPNNGAPGGNRSGSSADTGSRPICPTVEKDITALIPKTNWANTLAERPIFWFYIPYERGRLKLILKDERKSTIVAHVNYEINKGGGIMGFPIPETAPALEVNRAYRWQVSFSCEPNIEPSFTGVQGVVERVATNEVLKTKLTSTTTIQGRINLYASQGLWHETITALIQSRRSKPTEQELKQDWSDLLSNPHVELAEFISEPLVECCNPIPE</sequence>
<comment type="caution">
    <text evidence="2">The sequence shown here is derived from an EMBL/GenBank/DDBJ whole genome shotgun (WGS) entry which is preliminary data.</text>
</comment>
<organism evidence="2 3">
    <name type="scientific">Nostoc linckia z8</name>
    <dbReference type="NCBI Taxonomy" id="1628746"/>
    <lineage>
        <taxon>Bacteria</taxon>
        <taxon>Bacillati</taxon>
        <taxon>Cyanobacteriota</taxon>
        <taxon>Cyanophyceae</taxon>
        <taxon>Nostocales</taxon>
        <taxon>Nostocaceae</taxon>
        <taxon>Nostoc</taxon>
    </lineage>
</organism>
<reference evidence="2 3" key="1">
    <citation type="submission" date="2015-02" db="EMBL/GenBank/DDBJ databases">
        <title>Nostoc linckia genome annotation.</title>
        <authorList>
            <person name="Zhou Z."/>
        </authorList>
    </citation>
    <scope>NUCLEOTIDE SEQUENCE [LARGE SCALE GENOMIC DNA]</scope>
    <source>
        <strain evidence="3">z8</strain>
    </source>
</reference>
<evidence type="ECO:0000256" key="1">
    <source>
        <dbReference type="SAM" id="MobiDB-lite"/>
    </source>
</evidence>
<proteinExistence type="predicted"/>
<evidence type="ECO:0000313" key="2">
    <source>
        <dbReference type="EMBL" id="PHK03183.1"/>
    </source>
</evidence>
<accession>A0A9Q5ZBS2</accession>
<feature type="region of interest" description="Disordered" evidence="1">
    <location>
        <begin position="33"/>
        <end position="63"/>
    </location>
</feature>
<dbReference type="RefSeq" id="WP_099068669.1">
    <property type="nucleotide sequence ID" value="NZ_LAHD01000041.1"/>
</dbReference>
<dbReference type="AlphaFoldDB" id="A0A9Q5ZBS2"/>
<gene>
    <name evidence="2" type="ORF">VF08_15875</name>
</gene>
<protein>
    <recommendedName>
        <fullName evidence="4">DUF928 domain-containing protein</fullName>
    </recommendedName>
</protein>
<evidence type="ECO:0008006" key="4">
    <source>
        <dbReference type="Google" id="ProtNLM"/>
    </source>
</evidence>
<dbReference type="InterPro" id="IPR010328">
    <property type="entry name" value="DUF928"/>
</dbReference>
<dbReference type="Pfam" id="PF06051">
    <property type="entry name" value="DUF928"/>
    <property type="match status" value="1"/>
</dbReference>
<dbReference type="GeneID" id="57094829"/>